<evidence type="ECO:0000313" key="10">
    <source>
        <dbReference type="EMBL" id="JAP50421.1"/>
    </source>
</evidence>
<dbReference type="EC" id="3.1.4.53" evidence="1"/>
<evidence type="ECO:0000256" key="5">
    <source>
        <dbReference type="PIRSR" id="PIRSR623088-1"/>
    </source>
</evidence>
<dbReference type="Pfam" id="PF00233">
    <property type="entry name" value="PDEase_I"/>
    <property type="match status" value="1"/>
</dbReference>
<evidence type="ECO:0000256" key="7">
    <source>
        <dbReference type="PIRSR" id="PIRSR623088-3"/>
    </source>
</evidence>
<feature type="binding site" evidence="7">
    <location>
        <position position="552"/>
    </location>
    <ligand>
        <name>Zn(2+)</name>
        <dbReference type="ChEBI" id="CHEBI:29105"/>
        <label>1</label>
    </ligand>
</feature>
<dbReference type="EMBL" id="GEEE01012804">
    <property type="protein sequence ID" value="JAP50421.1"/>
    <property type="molecule type" value="Transcribed_RNA"/>
</dbReference>
<feature type="region of interest" description="Disordered" evidence="8">
    <location>
        <begin position="1"/>
        <end position="61"/>
    </location>
</feature>
<sequence>MRNFCGCVGSRPGESLHTHSSSHLRWPWKKHSGGRGGKSAGKAVDEKRPSESSATQFGESLNDGDLTKLAAAPICASPEADDLGSVGEQSLNAGQANPVTFALFSTTPSDEAAALPVTMRNHSLDIDSNETFNLHADITNPHRTYPNMLSVKTRRASARLLASYNPISVRRGSLIVRSARPLPLGAMSGQFGTDSDASQPLMGSSQNGPDTGHPSVERFLTDSTIVTPYAQILAGLRSVQSNIYWLTTHNKTGVGSQTNIKSDTAGPPPAEEFERLSVATQKELEWCLQQLENIQTKRPVSDMASTKFKRLLSQKLGNFSSADKTQSQISEYISKTFMDEYSEQEDASDHKPKDGEGELMIAKRASIDSSADKVHFQLARTQVKFESRASTEGRQSVGSVSSQLRPSNSVKTPSSGDTETHLPSRRSSWLPYHGINTENDDKLRNVLEESLDSWSLNIFTVDDLSSQHALTVVAYRIFSNRDLFNNFNIDPATFVNYILRLESAYQISNPYHNHVHAADVLQAVHVLLQAETLEGVFSDLEILSVLFASAIHDANHPGLTNQYLVNTGHKLALLYNDISVLENHHLSVAFKLLTESGCDIFASLGTKPRQSLRRLVIELVLATDMSKHVNLLAELRTMVETKELAGTGFLNLDDHNDRSLVLQCMLHCSDLNSCTRSFDLYQQWTYRVMEEFFRQGDKEKARGIEVSAMCDRDSVSIDKCQIGFFDFVLRPLWETWCDLVHPAAEHMLEALDSNRNTIQAQSPFAEFEKRSKTAGSEKEPPVEKPNDSTST</sequence>
<evidence type="ECO:0000256" key="2">
    <source>
        <dbReference type="ARBA" id="ARBA00022723"/>
    </source>
</evidence>
<feature type="compositionally biased region" description="Polar residues" evidence="8">
    <location>
        <begin position="190"/>
        <end position="209"/>
    </location>
</feature>
<dbReference type="Pfam" id="PF18100">
    <property type="entry name" value="PDE4_UCR"/>
    <property type="match status" value="1"/>
</dbReference>
<feature type="region of interest" description="Disordered" evidence="8">
    <location>
        <begin position="762"/>
        <end position="791"/>
    </location>
</feature>
<evidence type="ECO:0000259" key="9">
    <source>
        <dbReference type="PROSITE" id="PS51845"/>
    </source>
</evidence>
<feature type="active site" description="Proton donor" evidence="5">
    <location>
        <position position="512"/>
    </location>
</feature>
<keyword evidence="4" id="KW-0114">cAMP</keyword>
<feature type="region of interest" description="Disordered" evidence="8">
    <location>
        <begin position="186"/>
        <end position="213"/>
    </location>
</feature>
<accession>A0A0X3PEP1</accession>
<feature type="binding site" evidence="6">
    <location>
        <position position="670"/>
    </location>
    <ligand>
        <name>AMP</name>
        <dbReference type="ChEBI" id="CHEBI:456215"/>
    </ligand>
</feature>
<dbReference type="GO" id="GO:0007165">
    <property type="term" value="P:signal transduction"/>
    <property type="evidence" value="ECO:0007669"/>
    <property type="project" value="InterPro"/>
</dbReference>
<name>A0A0X3PEP1_SCHSO</name>
<feature type="binding site" evidence="6">
    <location>
        <position position="721"/>
    </location>
    <ligand>
        <name>AMP</name>
        <dbReference type="ChEBI" id="CHEBI:456215"/>
    </ligand>
</feature>
<dbReference type="GO" id="GO:0046872">
    <property type="term" value="F:metal ion binding"/>
    <property type="evidence" value="ECO:0007669"/>
    <property type="project" value="UniProtKB-KW"/>
</dbReference>
<feature type="compositionally biased region" description="Polar residues" evidence="8">
    <location>
        <begin position="392"/>
        <end position="417"/>
    </location>
</feature>
<feature type="binding site" evidence="7">
    <location>
        <position position="516"/>
    </location>
    <ligand>
        <name>Zn(2+)</name>
        <dbReference type="ChEBI" id="CHEBI:29105"/>
        <label>1</label>
    </ligand>
</feature>
<feature type="region of interest" description="Disordered" evidence="8">
    <location>
        <begin position="385"/>
        <end position="433"/>
    </location>
</feature>
<gene>
    <name evidence="10" type="primary">PDE4E</name>
    <name evidence="10" type="ORF">TR117455</name>
</gene>
<feature type="binding site" evidence="7">
    <location>
        <position position="553"/>
    </location>
    <ligand>
        <name>Zn(2+)</name>
        <dbReference type="ChEBI" id="CHEBI:29105"/>
        <label>2</label>
    </ligand>
</feature>
<dbReference type="InterPro" id="IPR023088">
    <property type="entry name" value="PDEase"/>
</dbReference>
<proteinExistence type="predicted"/>
<evidence type="ECO:0000256" key="6">
    <source>
        <dbReference type="PIRSR" id="PIRSR623088-2"/>
    </source>
</evidence>
<dbReference type="PROSITE" id="PS51845">
    <property type="entry name" value="PDEASE_I_2"/>
    <property type="match status" value="1"/>
</dbReference>
<evidence type="ECO:0000256" key="4">
    <source>
        <dbReference type="ARBA" id="ARBA00023149"/>
    </source>
</evidence>
<feature type="compositionally biased region" description="Basic and acidic residues" evidence="8">
    <location>
        <begin position="766"/>
        <end position="791"/>
    </location>
</feature>
<dbReference type="FunFam" id="1.10.1300.10:FF:000023">
    <property type="entry name" value="Phosphodiesterase"/>
    <property type="match status" value="1"/>
</dbReference>
<dbReference type="PRINTS" id="PR00387">
    <property type="entry name" value="PDIESTERASE1"/>
</dbReference>
<evidence type="ECO:0000256" key="3">
    <source>
        <dbReference type="ARBA" id="ARBA00022801"/>
    </source>
</evidence>
<protein>
    <recommendedName>
        <fullName evidence="1">3',5'-cyclic-AMP phosphodiesterase</fullName>
        <ecNumber evidence="1">3.1.4.53</ecNumber>
    </recommendedName>
</protein>
<evidence type="ECO:0000256" key="1">
    <source>
        <dbReference type="ARBA" id="ARBA00012276"/>
    </source>
</evidence>
<dbReference type="InterPro" id="IPR002073">
    <property type="entry name" value="PDEase_catalytic_dom"/>
</dbReference>
<organism evidence="10">
    <name type="scientific">Schistocephalus solidus</name>
    <name type="common">Tapeworm</name>
    <dbReference type="NCBI Taxonomy" id="70667"/>
    <lineage>
        <taxon>Eukaryota</taxon>
        <taxon>Metazoa</taxon>
        <taxon>Spiralia</taxon>
        <taxon>Lophotrochozoa</taxon>
        <taxon>Platyhelminthes</taxon>
        <taxon>Cestoda</taxon>
        <taxon>Eucestoda</taxon>
        <taxon>Diphyllobothriidea</taxon>
        <taxon>Diphyllobothriidae</taxon>
        <taxon>Schistocephalus</taxon>
    </lineage>
</organism>
<feature type="domain" description="PDEase" evidence="9">
    <location>
        <begin position="435"/>
        <end position="765"/>
    </location>
</feature>
<evidence type="ECO:0000256" key="8">
    <source>
        <dbReference type="SAM" id="MobiDB-lite"/>
    </source>
</evidence>
<dbReference type="SUPFAM" id="SSF109604">
    <property type="entry name" value="HD-domain/PDEase-like"/>
    <property type="match status" value="1"/>
</dbReference>
<feature type="binding site" evidence="6">
    <location>
        <begin position="512"/>
        <end position="516"/>
    </location>
    <ligand>
        <name>AMP</name>
        <dbReference type="ChEBI" id="CHEBI:456215"/>
    </ligand>
</feature>
<dbReference type="CDD" id="cd00077">
    <property type="entry name" value="HDc"/>
    <property type="match status" value="1"/>
</dbReference>
<reference evidence="10" key="1">
    <citation type="submission" date="2016-01" db="EMBL/GenBank/DDBJ databases">
        <title>Reference transcriptome for the parasite Schistocephalus solidus: insights into the molecular evolution of parasitism.</title>
        <authorList>
            <person name="Hebert F.O."/>
            <person name="Grambauer S."/>
            <person name="Barber I."/>
            <person name="Landry C.R."/>
            <person name="Aubin-Horth N."/>
        </authorList>
    </citation>
    <scope>NUCLEOTIDE SEQUENCE</scope>
</reference>
<dbReference type="InterPro" id="IPR040844">
    <property type="entry name" value="PDE4_UCR"/>
</dbReference>
<keyword evidence="2 7" id="KW-0479">Metal-binding</keyword>
<dbReference type="PANTHER" id="PTHR11347">
    <property type="entry name" value="CYCLIC NUCLEOTIDE PHOSPHODIESTERASE"/>
    <property type="match status" value="1"/>
</dbReference>
<dbReference type="AlphaFoldDB" id="A0A0X3PEP1"/>
<dbReference type="InterPro" id="IPR003607">
    <property type="entry name" value="HD/PDEase_dom"/>
</dbReference>
<dbReference type="GO" id="GO:0004115">
    <property type="term" value="F:3',5'-cyclic-AMP phosphodiesterase activity"/>
    <property type="evidence" value="ECO:0007669"/>
    <property type="project" value="UniProtKB-EC"/>
</dbReference>
<dbReference type="Gene3D" id="1.10.1300.10">
    <property type="entry name" value="3'5'-cyclic nucleotide phosphodiesterase, catalytic domain"/>
    <property type="match status" value="1"/>
</dbReference>
<feature type="compositionally biased region" description="Basic residues" evidence="8">
    <location>
        <begin position="20"/>
        <end position="33"/>
    </location>
</feature>
<feature type="binding site" evidence="7">
    <location>
        <position position="670"/>
    </location>
    <ligand>
        <name>Zn(2+)</name>
        <dbReference type="ChEBI" id="CHEBI:29105"/>
        <label>1</label>
    </ligand>
</feature>
<dbReference type="InterPro" id="IPR036971">
    <property type="entry name" value="PDEase_catalytic_dom_sf"/>
</dbReference>
<feature type="binding site" evidence="6">
    <location>
        <position position="553"/>
    </location>
    <ligand>
        <name>AMP</name>
        <dbReference type="ChEBI" id="CHEBI:456215"/>
    </ligand>
</feature>
<feature type="binding site" evidence="7">
    <location>
        <position position="553"/>
    </location>
    <ligand>
        <name>Zn(2+)</name>
        <dbReference type="ChEBI" id="CHEBI:29105"/>
        <label>1</label>
    </ligand>
</feature>
<keyword evidence="3" id="KW-0378">Hydrolase</keyword>